<gene>
    <name evidence="1" type="ORF">G6M46_13065</name>
</gene>
<dbReference type="Proteomes" id="UP000702952">
    <property type="component" value="Unassembled WGS sequence"/>
</dbReference>
<evidence type="ECO:0000313" key="1">
    <source>
        <dbReference type="EMBL" id="NTC29093.1"/>
    </source>
</evidence>
<comment type="caution">
    <text evidence="1">The sequence shown here is derived from an EMBL/GenBank/DDBJ whole genome shotgun (WGS) entry which is preliminary data.</text>
</comment>
<proteinExistence type="predicted"/>
<reference evidence="1" key="1">
    <citation type="journal article" date="2020" name="Science">
        <title>Unexpected conservation and global transmission of agrobacterial virulence plasmids.</title>
        <authorList>
            <person name="Weisberg A.J."/>
            <person name="Davis E.W. 2nd"/>
            <person name="Tabima J."/>
            <person name="Belcher M.S."/>
            <person name="Miller M."/>
            <person name="Kuo C.H."/>
            <person name="Loper J.E."/>
            <person name="Grunwald N.J."/>
            <person name="Putnam M.L."/>
            <person name="Chang J.H."/>
        </authorList>
    </citation>
    <scope>NUCLEOTIDE SEQUENCE</scope>
    <source>
        <strain evidence="1">17-1853-1a</strain>
    </source>
</reference>
<dbReference type="RefSeq" id="WP_065660605.1">
    <property type="nucleotide sequence ID" value="NZ_JAAMBE010000024.1"/>
</dbReference>
<dbReference type="EMBL" id="JAAMAY010000021">
    <property type="protein sequence ID" value="NTC29093.1"/>
    <property type="molecule type" value="Genomic_DNA"/>
</dbReference>
<accession>A0AA44F5Q3</accession>
<sequence>MVFTTRLPRAAMRAFLDYMRSYNGQTKGALERLDIVDQLIDQRLDRCASYPRHIRRQDEVRQIKQTHEWMIVCGSSVMTTSKPGPHNRHIIGAGFSNDDLSRRSPQKLLGQHLHSGRFAFFQYPPAQ</sequence>
<evidence type="ECO:0000313" key="2">
    <source>
        <dbReference type="Proteomes" id="UP000702952"/>
    </source>
</evidence>
<organism evidence="1 2">
    <name type="scientific">Agrobacterium tumefaciens</name>
    <dbReference type="NCBI Taxonomy" id="358"/>
    <lineage>
        <taxon>Bacteria</taxon>
        <taxon>Pseudomonadati</taxon>
        <taxon>Pseudomonadota</taxon>
        <taxon>Alphaproteobacteria</taxon>
        <taxon>Hyphomicrobiales</taxon>
        <taxon>Rhizobiaceae</taxon>
        <taxon>Rhizobium/Agrobacterium group</taxon>
        <taxon>Agrobacterium</taxon>
        <taxon>Agrobacterium tumefaciens complex</taxon>
    </lineage>
</organism>
<protein>
    <submittedName>
        <fullName evidence="1">Uncharacterized protein</fullName>
    </submittedName>
</protein>
<dbReference type="AlphaFoldDB" id="A0AA44F5Q3"/>
<name>A0AA44F5Q3_AGRTU</name>